<dbReference type="RefSeq" id="WP_008704997.1">
    <property type="nucleotide sequence ID" value="NZ_ANOG01000873.1"/>
</dbReference>
<dbReference type="EMBL" id="ANOG01000873">
    <property type="protein sequence ID" value="EMI17034.1"/>
    <property type="molecule type" value="Genomic_DNA"/>
</dbReference>
<dbReference type="InterPro" id="IPR029058">
    <property type="entry name" value="AB_hydrolase_fold"/>
</dbReference>
<evidence type="ECO:0000313" key="2">
    <source>
        <dbReference type="EMBL" id="EMI17034.1"/>
    </source>
</evidence>
<organism evidence="2 3">
    <name type="scientific">Rhodopirellula maiorica SM1</name>
    <dbReference type="NCBI Taxonomy" id="1265738"/>
    <lineage>
        <taxon>Bacteria</taxon>
        <taxon>Pseudomonadati</taxon>
        <taxon>Planctomycetota</taxon>
        <taxon>Planctomycetia</taxon>
        <taxon>Pirellulales</taxon>
        <taxon>Pirellulaceae</taxon>
        <taxon>Novipirellula</taxon>
    </lineage>
</organism>
<dbReference type="Proteomes" id="UP000011991">
    <property type="component" value="Unassembled WGS sequence"/>
</dbReference>
<evidence type="ECO:0000313" key="3">
    <source>
        <dbReference type="Proteomes" id="UP000011991"/>
    </source>
</evidence>
<comment type="caution">
    <text evidence="2">The sequence shown here is derived from an EMBL/GenBank/DDBJ whole genome shotgun (WGS) entry which is preliminary data.</text>
</comment>
<dbReference type="AlphaFoldDB" id="M5RST9"/>
<evidence type="ECO:0000256" key="1">
    <source>
        <dbReference type="SAM" id="SignalP"/>
    </source>
</evidence>
<gene>
    <name evidence="2" type="ORF">RMSM_06044</name>
</gene>
<dbReference type="OrthoDB" id="253099at2"/>
<sequence>MISNRYLSTRFKPTFLFFVISIPTATAASAQGHELWQHIDTAKSVMTHGVEAAFDKVNDERRLTIEQTEDARYAWASIESPAVGWNLGSTKLVEAEVENLSAREVDVLLWVVPDKGWGAVGKNATIEPGETLSLKCNLRATYKDNTPKLNPNRIRSIEVMLSKCDVGATIRVKGLKASGSAPDWVMREGRIEVPNVENGQASAGRRVRYKLSDDKDSGIYCALHLPESWMQGKLYPVIVEFPGNIYFTENCYSTGLPDQGAIGFGMGKHVESIWVTMPFVEYAKDKVVTDGWGNADDTADYTIRVVNEIIGKFGGDRERLVITGFSRGAIACGYIGRRNDSIASLWRGFHACQHYDGDGWKGATLVSAKARAGRIGQRPIFHTDNDSEDLKVMLAEVGADVTYASSGLGAHATAMFLDERPSTLKLQEWYAALVHE</sequence>
<feature type="chain" id="PRO_5004070753" evidence="1">
    <location>
        <begin position="28"/>
        <end position="436"/>
    </location>
</feature>
<keyword evidence="3" id="KW-1185">Reference proteome</keyword>
<protein>
    <submittedName>
        <fullName evidence="2">Putative secreted protein</fullName>
    </submittedName>
</protein>
<dbReference type="Gene3D" id="3.40.50.1820">
    <property type="entry name" value="alpha/beta hydrolase"/>
    <property type="match status" value="1"/>
</dbReference>
<proteinExistence type="predicted"/>
<dbReference type="PATRIC" id="fig|1265738.3.peg.6033"/>
<accession>M5RST9</accession>
<feature type="signal peptide" evidence="1">
    <location>
        <begin position="1"/>
        <end position="27"/>
    </location>
</feature>
<reference evidence="2 3" key="1">
    <citation type="journal article" date="2013" name="Mar. Genomics">
        <title>Expression of sulfatases in Rhodopirellula baltica and the diversity of sulfatases in the genus Rhodopirellula.</title>
        <authorList>
            <person name="Wegner C.E."/>
            <person name="Richter-Heitmann T."/>
            <person name="Klindworth A."/>
            <person name="Klockow C."/>
            <person name="Richter M."/>
            <person name="Achstetter T."/>
            <person name="Glockner F.O."/>
            <person name="Harder J."/>
        </authorList>
    </citation>
    <scope>NUCLEOTIDE SEQUENCE [LARGE SCALE GENOMIC DNA]</scope>
    <source>
        <strain evidence="2 3">SM1</strain>
    </source>
</reference>
<dbReference type="SUPFAM" id="SSF53474">
    <property type="entry name" value="alpha/beta-Hydrolases"/>
    <property type="match status" value="1"/>
</dbReference>
<keyword evidence="1" id="KW-0732">Signal</keyword>
<name>M5RST9_9BACT</name>